<evidence type="ECO:0000313" key="1">
    <source>
        <dbReference type="EMBL" id="SVB51326.1"/>
    </source>
</evidence>
<protein>
    <submittedName>
        <fullName evidence="1">Uncharacterized protein</fullName>
    </submittedName>
</protein>
<dbReference type="PROSITE" id="PS51257">
    <property type="entry name" value="PROKAR_LIPOPROTEIN"/>
    <property type="match status" value="1"/>
</dbReference>
<dbReference type="AlphaFoldDB" id="A0A382EKJ6"/>
<accession>A0A382EKJ6</accession>
<sequence>MMGMKRLVSVLVPLVLLALACGEADAPSEQLPPAIKAMAQAVVAETQAADQTASRPDTESTITAAVQATVRALINATPIPSPTPTEGIPAPTIQPTSFTTRQGGSFNTSPAPTAIRFPTRTPLPTAVVTPRPTRLTLCAAAADGVEVSAWVNGRLAATTQVEFGSYTLLVEQPSGASFTDQLISFKVGSSDAKQSVRWTQGGATELALSAPGVPLSRFTPNGPGPSFLAGGLLAQPLPPHVVLGTVFVGAC</sequence>
<organism evidence="1">
    <name type="scientific">marine metagenome</name>
    <dbReference type="NCBI Taxonomy" id="408172"/>
    <lineage>
        <taxon>unclassified sequences</taxon>
        <taxon>metagenomes</taxon>
        <taxon>ecological metagenomes</taxon>
    </lineage>
</organism>
<name>A0A382EKJ6_9ZZZZ</name>
<reference evidence="1" key="1">
    <citation type="submission" date="2018-05" db="EMBL/GenBank/DDBJ databases">
        <authorList>
            <person name="Lanie J.A."/>
            <person name="Ng W.-L."/>
            <person name="Kazmierczak K.M."/>
            <person name="Andrzejewski T.M."/>
            <person name="Davidsen T.M."/>
            <person name="Wayne K.J."/>
            <person name="Tettelin H."/>
            <person name="Glass J.I."/>
            <person name="Rusch D."/>
            <person name="Podicherti R."/>
            <person name="Tsui H.-C.T."/>
            <person name="Winkler M.E."/>
        </authorList>
    </citation>
    <scope>NUCLEOTIDE SEQUENCE</scope>
</reference>
<dbReference type="EMBL" id="UINC01045051">
    <property type="protein sequence ID" value="SVB51326.1"/>
    <property type="molecule type" value="Genomic_DNA"/>
</dbReference>
<proteinExistence type="predicted"/>
<gene>
    <name evidence="1" type="ORF">METZ01_LOCUS204180</name>
</gene>